<reference evidence="1 2" key="1">
    <citation type="journal article" date="2023" name="bioRxiv">
        <title>An intranuclear bacterial parasite of deep-sea mussels expresses apoptosis inhibitors acquired from its host.</title>
        <authorList>
            <person name="Gonzalez Porras M.A."/>
            <person name="Assie A."/>
            <person name="Tietjen M."/>
            <person name="Violette M."/>
            <person name="Kleiner M."/>
            <person name="Gruber-Vodicka H."/>
            <person name="Dubilier N."/>
            <person name="Leisch N."/>
        </authorList>
    </citation>
    <scope>NUCLEOTIDE SEQUENCE [LARGE SCALE GENOMIC DNA]</scope>
    <source>
        <strain evidence="1">IAP13</strain>
    </source>
</reference>
<gene>
    <name evidence="1" type="ORF">QS748_06035</name>
</gene>
<evidence type="ECO:0000313" key="1">
    <source>
        <dbReference type="EMBL" id="MDP0588763.1"/>
    </source>
</evidence>
<organism evidence="1 2">
    <name type="scientific">Candidatus Endonucleibacter bathymodioli</name>
    <dbReference type="NCBI Taxonomy" id="539814"/>
    <lineage>
        <taxon>Bacteria</taxon>
        <taxon>Pseudomonadati</taxon>
        <taxon>Pseudomonadota</taxon>
        <taxon>Gammaproteobacteria</taxon>
        <taxon>Oceanospirillales</taxon>
        <taxon>Endozoicomonadaceae</taxon>
        <taxon>Candidatus Endonucleibacter</taxon>
    </lineage>
</organism>
<dbReference type="AlphaFoldDB" id="A0AA90SXK8"/>
<protein>
    <submittedName>
        <fullName evidence="1">Uncharacterized protein</fullName>
    </submittedName>
</protein>
<name>A0AA90SXK8_9GAMM</name>
<evidence type="ECO:0000313" key="2">
    <source>
        <dbReference type="Proteomes" id="UP001178148"/>
    </source>
</evidence>
<proteinExistence type="predicted"/>
<sequence length="57" mass="6723">MKKHENHERKLRDCSGLRVHLSLEVGEVIDCSHSPQFPSARWLMGIRPFVVDPRLQW</sequence>
<comment type="caution">
    <text evidence="1">The sequence shown here is derived from an EMBL/GenBank/DDBJ whole genome shotgun (WGS) entry which is preliminary data.</text>
</comment>
<dbReference type="Proteomes" id="UP001178148">
    <property type="component" value="Unassembled WGS sequence"/>
</dbReference>
<accession>A0AA90SXK8</accession>
<dbReference type="EMBL" id="JASXSV010000007">
    <property type="protein sequence ID" value="MDP0588763.1"/>
    <property type="molecule type" value="Genomic_DNA"/>
</dbReference>
<keyword evidence="2" id="KW-1185">Reference proteome</keyword>